<dbReference type="Proteomes" id="UP001183414">
    <property type="component" value="Unassembled WGS sequence"/>
</dbReference>
<protein>
    <recommendedName>
        <fullName evidence="1">DNA-directed RNA polymerase</fullName>
        <ecNumber evidence="1">2.7.7.6</ecNumber>
    </recommendedName>
</protein>
<dbReference type="EMBL" id="JAVREQ010000254">
    <property type="protein sequence ID" value="MDT0382906.1"/>
    <property type="molecule type" value="Genomic_DNA"/>
</dbReference>
<accession>A0ABU2P0Z8</accession>
<keyword evidence="5" id="KW-0804">Transcription</keyword>
<dbReference type="SUPFAM" id="SSF64484">
    <property type="entry name" value="beta and beta-prime subunits of DNA dependent RNA-polymerase"/>
    <property type="match status" value="1"/>
</dbReference>
<dbReference type="Pfam" id="PF04983">
    <property type="entry name" value="RNA_pol_Rpb1_3"/>
    <property type="match status" value="1"/>
</dbReference>
<reference evidence="8" key="1">
    <citation type="submission" date="2023-07" db="EMBL/GenBank/DDBJ databases">
        <title>30 novel species of actinomycetes from the DSMZ collection.</title>
        <authorList>
            <person name="Nouioui I."/>
        </authorList>
    </citation>
    <scope>NUCLEOTIDE SEQUENCE [LARGE SCALE GENOMIC DNA]</scope>
    <source>
        <strain evidence="8">DSM 42041</strain>
    </source>
</reference>
<keyword evidence="4" id="KW-0548">Nucleotidyltransferase</keyword>
<keyword evidence="2" id="KW-0240">DNA-directed RNA polymerase</keyword>
<evidence type="ECO:0000256" key="4">
    <source>
        <dbReference type="ARBA" id="ARBA00022695"/>
    </source>
</evidence>
<keyword evidence="3" id="KW-0808">Transferase</keyword>
<evidence type="ECO:0000313" key="8">
    <source>
        <dbReference type="Proteomes" id="UP001183414"/>
    </source>
</evidence>
<evidence type="ECO:0000256" key="1">
    <source>
        <dbReference type="ARBA" id="ARBA00012418"/>
    </source>
</evidence>
<gene>
    <name evidence="7" type="ORF">RM572_29595</name>
</gene>
<evidence type="ECO:0000256" key="2">
    <source>
        <dbReference type="ARBA" id="ARBA00022478"/>
    </source>
</evidence>
<sequence>MALDRGALSVRAMIMVRLTDARPPGNVEGELFENGWKPGDAWTADTTLGRVLFNELLPKSYPFVNEQMHKKVQARIINDLAERFPMIVVAQTVDKLKDAGVHWATRSGVTVSMADVLVPPQKQ</sequence>
<dbReference type="Gene3D" id="1.10.274.100">
    <property type="entry name" value="RNA polymerase Rpb1, domain 3"/>
    <property type="match status" value="1"/>
</dbReference>
<dbReference type="RefSeq" id="WP_311676416.1">
    <property type="nucleotide sequence ID" value="NZ_JAVREQ010000254.1"/>
</dbReference>
<name>A0ABU2P0Z8_9ACTN</name>
<dbReference type="EC" id="2.7.7.6" evidence="1"/>
<evidence type="ECO:0000256" key="5">
    <source>
        <dbReference type="ARBA" id="ARBA00023163"/>
    </source>
</evidence>
<evidence type="ECO:0000256" key="3">
    <source>
        <dbReference type="ARBA" id="ARBA00022679"/>
    </source>
</evidence>
<feature type="domain" description="RNA polymerase Rpb1" evidence="6">
    <location>
        <begin position="37"/>
        <end position="116"/>
    </location>
</feature>
<keyword evidence="8" id="KW-1185">Reference proteome</keyword>
<evidence type="ECO:0000259" key="6">
    <source>
        <dbReference type="Pfam" id="PF04983"/>
    </source>
</evidence>
<feature type="non-terminal residue" evidence="7">
    <location>
        <position position="123"/>
    </location>
</feature>
<comment type="caution">
    <text evidence="7">The sequence shown here is derived from an EMBL/GenBank/DDBJ whole genome shotgun (WGS) entry which is preliminary data.</text>
</comment>
<dbReference type="InterPro" id="IPR042102">
    <property type="entry name" value="RNA_pol_Rpb1_3_sf"/>
</dbReference>
<organism evidence="7 8">
    <name type="scientific">Streptomyces hazeniae</name>
    <dbReference type="NCBI Taxonomy" id="3075538"/>
    <lineage>
        <taxon>Bacteria</taxon>
        <taxon>Bacillati</taxon>
        <taxon>Actinomycetota</taxon>
        <taxon>Actinomycetes</taxon>
        <taxon>Kitasatosporales</taxon>
        <taxon>Streptomycetaceae</taxon>
        <taxon>Streptomyces</taxon>
    </lineage>
</organism>
<proteinExistence type="predicted"/>
<dbReference type="InterPro" id="IPR007066">
    <property type="entry name" value="RNA_pol_Rpb1_3"/>
</dbReference>
<evidence type="ECO:0000313" key="7">
    <source>
        <dbReference type="EMBL" id="MDT0382906.1"/>
    </source>
</evidence>